<dbReference type="GO" id="GO:0009986">
    <property type="term" value="C:cell surface"/>
    <property type="evidence" value="ECO:0007669"/>
    <property type="project" value="InterPro"/>
</dbReference>
<evidence type="ECO:0000313" key="7">
    <source>
        <dbReference type="Proteomes" id="UP000252519"/>
    </source>
</evidence>
<dbReference type="Pfam" id="PF01060">
    <property type="entry name" value="TTR-52"/>
    <property type="match status" value="1"/>
</dbReference>
<evidence type="ECO:0000256" key="2">
    <source>
        <dbReference type="ARBA" id="ARBA00010112"/>
    </source>
</evidence>
<dbReference type="InterPro" id="IPR038479">
    <property type="entry name" value="Transthyretin-like_sf"/>
</dbReference>
<feature type="signal peptide" evidence="5">
    <location>
        <begin position="1"/>
        <end position="19"/>
    </location>
</feature>
<evidence type="ECO:0000256" key="4">
    <source>
        <dbReference type="ARBA" id="ARBA00022729"/>
    </source>
</evidence>
<protein>
    <submittedName>
        <fullName evidence="6">Transthyretin-like family protein</fullName>
    </submittedName>
</protein>
<name>A0A368GAR7_ANCCA</name>
<feature type="chain" id="PRO_5016961095" evidence="5">
    <location>
        <begin position="20"/>
        <end position="145"/>
    </location>
</feature>
<dbReference type="PANTHER" id="PTHR21700:SF46">
    <property type="entry name" value="TRANSTHYRETIN-LIKE PROTEIN 52"/>
    <property type="match status" value="1"/>
</dbReference>
<keyword evidence="3" id="KW-0964">Secreted</keyword>
<evidence type="ECO:0000256" key="1">
    <source>
        <dbReference type="ARBA" id="ARBA00004613"/>
    </source>
</evidence>
<dbReference type="OrthoDB" id="5782901at2759"/>
<gene>
    <name evidence="6" type="ORF">ANCCAN_13972</name>
</gene>
<accession>A0A368GAR7</accession>
<dbReference type="AlphaFoldDB" id="A0A368GAR7"/>
<evidence type="ECO:0000256" key="5">
    <source>
        <dbReference type="SAM" id="SignalP"/>
    </source>
</evidence>
<sequence>MSSLLLILAFFNLIDSAKGRTECFLVTGRLRCPTEQRKAIGVKIDLLDDDPLPLESDDLMGRTWSIYNGTFAGIVYVSLSYNITGCGSDFGPFNTPDAYIRIEHSCPHRQHGESRVIELDVLPIYLPRVANLGSIYLDRYLDDIP</sequence>
<comment type="similarity">
    <text evidence="2">Belongs to the nematode transthyretin-like family.</text>
</comment>
<organism evidence="6 7">
    <name type="scientific">Ancylostoma caninum</name>
    <name type="common">Dog hookworm</name>
    <dbReference type="NCBI Taxonomy" id="29170"/>
    <lineage>
        <taxon>Eukaryota</taxon>
        <taxon>Metazoa</taxon>
        <taxon>Ecdysozoa</taxon>
        <taxon>Nematoda</taxon>
        <taxon>Chromadorea</taxon>
        <taxon>Rhabditida</taxon>
        <taxon>Rhabditina</taxon>
        <taxon>Rhabditomorpha</taxon>
        <taxon>Strongyloidea</taxon>
        <taxon>Ancylostomatidae</taxon>
        <taxon>Ancylostomatinae</taxon>
        <taxon>Ancylostoma</taxon>
    </lineage>
</organism>
<dbReference type="Proteomes" id="UP000252519">
    <property type="component" value="Unassembled WGS sequence"/>
</dbReference>
<keyword evidence="7" id="KW-1185">Reference proteome</keyword>
<dbReference type="STRING" id="29170.A0A368GAR7"/>
<comment type="subcellular location">
    <subcellularLocation>
        <location evidence="1">Secreted</location>
    </subcellularLocation>
</comment>
<proteinExistence type="inferred from homology"/>
<dbReference type="PANTHER" id="PTHR21700">
    <property type="entry name" value="TRANSTHYRETIN-LIKE FAMILY PROTEIN-RELATED"/>
    <property type="match status" value="1"/>
</dbReference>
<comment type="caution">
    <text evidence="6">The sequence shown here is derived from an EMBL/GenBank/DDBJ whole genome shotgun (WGS) entry which is preliminary data.</text>
</comment>
<dbReference type="Gene3D" id="2.60.40.3330">
    <property type="match status" value="1"/>
</dbReference>
<keyword evidence="4 5" id="KW-0732">Signal</keyword>
<evidence type="ECO:0000313" key="6">
    <source>
        <dbReference type="EMBL" id="RCN40090.1"/>
    </source>
</evidence>
<dbReference type="GO" id="GO:0005576">
    <property type="term" value="C:extracellular region"/>
    <property type="evidence" value="ECO:0007669"/>
    <property type="project" value="UniProtKB-SubCell"/>
</dbReference>
<dbReference type="InterPro" id="IPR001534">
    <property type="entry name" value="Transthyretin-like"/>
</dbReference>
<dbReference type="EMBL" id="JOJR01000303">
    <property type="protein sequence ID" value="RCN40090.1"/>
    <property type="molecule type" value="Genomic_DNA"/>
</dbReference>
<reference evidence="6 7" key="1">
    <citation type="submission" date="2014-10" db="EMBL/GenBank/DDBJ databases">
        <title>Draft genome of the hookworm Ancylostoma caninum.</title>
        <authorList>
            <person name="Mitreva M."/>
        </authorList>
    </citation>
    <scope>NUCLEOTIDE SEQUENCE [LARGE SCALE GENOMIC DNA]</scope>
    <source>
        <strain evidence="6 7">Baltimore</strain>
    </source>
</reference>
<evidence type="ECO:0000256" key="3">
    <source>
        <dbReference type="ARBA" id="ARBA00022525"/>
    </source>
</evidence>